<dbReference type="AlphaFoldDB" id="A0A226E6X4"/>
<comment type="catalytic activity">
    <reaction evidence="1">
        <text>Release of N-terminal glutamate (and to a lesser extent aspartate) from a peptide.</text>
        <dbReference type="EC" id="3.4.11.7"/>
    </reaction>
</comment>
<dbReference type="GO" id="GO:0008270">
    <property type="term" value="F:zinc ion binding"/>
    <property type="evidence" value="ECO:0007669"/>
    <property type="project" value="UniProtKB-UniRule"/>
</dbReference>
<name>A0A226E6X4_FOLCA</name>
<protein>
    <recommendedName>
        <fullName evidence="23">Aminopeptidase</fullName>
        <ecNumber evidence="23">3.4.11.-</ecNumber>
    </recommendedName>
</protein>
<dbReference type="GO" id="GO:0043171">
    <property type="term" value="P:peptide catabolic process"/>
    <property type="evidence" value="ECO:0007669"/>
    <property type="project" value="TreeGrafter"/>
</dbReference>
<dbReference type="GO" id="GO:0004230">
    <property type="term" value="F:glutamyl aminopeptidase activity"/>
    <property type="evidence" value="ECO:0007669"/>
    <property type="project" value="UniProtKB-EC"/>
</dbReference>
<comment type="cofactor">
    <cofactor evidence="21 23">
        <name>Zn(2+)</name>
        <dbReference type="ChEBI" id="CHEBI:29105"/>
    </cofactor>
    <text evidence="21 23">Binds 1 zinc ion per subunit.</text>
</comment>
<accession>A0A226E6X4</accession>
<dbReference type="InterPro" id="IPR001930">
    <property type="entry name" value="Peptidase_M1"/>
</dbReference>
<feature type="active site" description="Proton acceptor" evidence="20">
    <location>
        <position position="357"/>
    </location>
</feature>
<keyword evidence="8 23" id="KW-0645">Protease</keyword>
<evidence type="ECO:0000256" key="5">
    <source>
        <dbReference type="ARBA" id="ARBA00011748"/>
    </source>
</evidence>
<evidence type="ECO:0000256" key="8">
    <source>
        <dbReference type="ARBA" id="ARBA00022670"/>
    </source>
</evidence>
<dbReference type="OrthoDB" id="510539at2759"/>
<evidence type="ECO:0000256" key="4">
    <source>
        <dbReference type="ARBA" id="ARBA00010136"/>
    </source>
</evidence>
<dbReference type="EC" id="3.4.11.-" evidence="23"/>
<evidence type="ECO:0000256" key="12">
    <source>
        <dbReference type="ARBA" id="ARBA00022833"/>
    </source>
</evidence>
<dbReference type="Gene3D" id="1.25.50.20">
    <property type="match status" value="1"/>
</dbReference>
<reference evidence="27 28" key="1">
    <citation type="submission" date="2015-12" db="EMBL/GenBank/DDBJ databases">
        <title>The genome of Folsomia candida.</title>
        <authorList>
            <person name="Faddeeva A."/>
            <person name="Derks M.F."/>
            <person name="Anvar Y."/>
            <person name="Smit S."/>
            <person name="Van Straalen N."/>
            <person name="Roelofs D."/>
        </authorList>
    </citation>
    <scope>NUCLEOTIDE SEQUENCE [LARGE SCALE GENOMIC DNA]</scope>
    <source>
        <strain evidence="27 28">VU population</strain>
        <tissue evidence="27">Whole body</tissue>
    </source>
</reference>
<feature type="binding site" evidence="21">
    <location>
        <position position="379"/>
    </location>
    <ligand>
        <name>Zn(2+)</name>
        <dbReference type="ChEBI" id="CHEBI:29105"/>
        <note>catalytic</note>
    </ligand>
</feature>
<feature type="site" description="Transition state stabilizer" evidence="22">
    <location>
        <position position="442"/>
    </location>
</feature>
<evidence type="ECO:0000256" key="14">
    <source>
        <dbReference type="ARBA" id="ARBA00022968"/>
    </source>
</evidence>
<organism evidence="27 28">
    <name type="scientific">Folsomia candida</name>
    <name type="common">Springtail</name>
    <dbReference type="NCBI Taxonomy" id="158441"/>
    <lineage>
        <taxon>Eukaryota</taxon>
        <taxon>Metazoa</taxon>
        <taxon>Ecdysozoa</taxon>
        <taxon>Arthropoda</taxon>
        <taxon>Hexapoda</taxon>
        <taxon>Collembola</taxon>
        <taxon>Entomobryomorpha</taxon>
        <taxon>Isotomoidea</taxon>
        <taxon>Isotomidae</taxon>
        <taxon>Proisotominae</taxon>
        <taxon>Folsomia</taxon>
    </lineage>
</organism>
<feature type="binding site" evidence="21">
    <location>
        <position position="356"/>
    </location>
    <ligand>
        <name>Zn(2+)</name>
        <dbReference type="ChEBI" id="CHEBI:29105"/>
        <note>catalytic</note>
    </ligand>
</feature>
<evidence type="ECO:0000256" key="15">
    <source>
        <dbReference type="ARBA" id="ARBA00022989"/>
    </source>
</evidence>
<dbReference type="PANTHER" id="PTHR11533">
    <property type="entry name" value="PROTEASE M1 ZINC METALLOPROTEASE"/>
    <property type="match status" value="1"/>
</dbReference>
<comment type="subcellular location">
    <subcellularLocation>
        <location evidence="3">Cell membrane</location>
        <topology evidence="3">Lipid-anchor</topology>
        <topology evidence="3">GPI-anchor</topology>
    </subcellularLocation>
    <subcellularLocation>
        <location evidence="2">Cell membrane</location>
        <topology evidence="2">Single-pass type II membrane protein</topology>
    </subcellularLocation>
</comment>
<evidence type="ECO:0000256" key="11">
    <source>
        <dbReference type="ARBA" id="ARBA00022801"/>
    </source>
</evidence>
<dbReference type="Gene3D" id="1.10.390.10">
    <property type="entry name" value="Neutral Protease Domain 2"/>
    <property type="match status" value="1"/>
</dbReference>
<keyword evidence="6 23" id="KW-0031">Aminopeptidase</keyword>
<keyword evidence="11 23" id="KW-0378">Hydrolase</keyword>
<dbReference type="OMA" id="WNVWSQF"/>
<feature type="domain" description="Aminopeptidase N-like N-terminal" evidence="26">
    <location>
        <begin position="59"/>
        <end position="249"/>
    </location>
</feature>
<sequence length="935" mass="107115">MGLKPCTSLVLGVMGVAVLLALGCLGYFGIVRTSGESYTPTGCTIPEEKCEIRLSPKVHPSHYEIYLFPSFEYGNFTGNVSISLTLLDTMDHIRLHVKYLDVSETKLTFTTNQTTFSVTTYEYPLLDYWVIKPNSEGVTFPRGEYELSMSFGGSLTRDITGLYRSSYSDPRDNKTKYVVSSKFQPTAARRAFPCFDEPSIKSTFSVTLVKPYNFTAISNMPIATEQSDTPSAGLTTVRFAKSVPMVTYLVAFTVGDLAFIERRSKRGVPVRIYTTPFQIKSGEYASSITADILDFFEDYFGIPYPLPKLDVVGIPDFVSGAMEHWGMVSFRESNLLYQPGVGSAANKQRVATVIGHELAHMWFGNLMTLKWWSDLWLNEGFASYMEYKGVAVVHPEWEIEAQFVAEDLIPILSVDGQISSHPIVQDVKHPNQITELFDRISYSKGASVIRMLENFMGLSRFRKGVSNFLQKYSYANAETMDLWSYLQKEVDRSNPANISLVMDTWTGQMGYPVLILNKSEDGRAWMVSQQRFLDNRDAVQQGTHSESPFHYRWEIPIELEWTINSKSTEKMIWMRHDEGSVTLPLDASLPWVKLNRGQFGYFRVLYPPPSYQTLKETLLANFDPRERCGAVDDAFSLSYAYYLEYKFTLDFSQYLKMENHYIPWSCAREHFFTLGRLIKSIDSDTSSLFQKYILALVSNMYHKLDWSDTESDNHLDRLLKPLIFSLACENGHRPCLERAKELFSRWIADPKSPSTQVPSGLRDVVYKWGMYQSDLADWDRLLNIYGNEPDPQESIRQLRALANVQDASILKNFLELSKNETLVRRQDYFHVIKYYSGNPIANPIVWDFYRNQYDYLVNRFSLNDRTFGRAITAISYSYATQDKLKEVEDFFAKHPEGGAGTRAREAALENVRNNLAWAKKNANGIREWLLQTHFS</sequence>
<evidence type="ECO:0000256" key="20">
    <source>
        <dbReference type="PIRSR" id="PIRSR634016-1"/>
    </source>
</evidence>
<dbReference type="GO" id="GO:0005737">
    <property type="term" value="C:cytoplasm"/>
    <property type="evidence" value="ECO:0007669"/>
    <property type="project" value="TreeGrafter"/>
</dbReference>
<dbReference type="InterPro" id="IPR014782">
    <property type="entry name" value="Peptidase_M1_dom"/>
</dbReference>
<dbReference type="InterPro" id="IPR024571">
    <property type="entry name" value="ERAP1-like_C_dom"/>
</dbReference>
<evidence type="ECO:0000259" key="24">
    <source>
        <dbReference type="Pfam" id="PF01433"/>
    </source>
</evidence>
<dbReference type="SUPFAM" id="SSF63737">
    <property type="entry name" value="Leukotriene A4 hydrolase N-terminal domain"/>
    <property type="match status" value="1"/>
</dbReference>
<dbReference type="PRINTS" id="PR00756">
    <property type="entry name" value="ALADIPTASE"/>
</dbReference>
<comment type="similarity">
    <text evidence="4 23">Belongs to the peptidase M1 family.</text>
</comment>
<keyword evidence="14" id="KW-0735">Signal-anchor</keyword>
<keyword evidence="13" id="KW-0106">Calcium</keyword>
<evidence type="ECO:0000256" key="18">
    <source>
        <dbReference type="ARBA" id="ARBA00023157"/>
    </source>
</evidence>
<keyword evidence="15 23" id="KW-1133">Transmembrane helix</keyword>
<dbReference type="GO" id="GO:0005886">
    <property type="term" value="C:plasma membrane"/>
    <property type="evidence" value="ECO:0007669"/>
    <property type="project" value="UniProtKB-SubCell"/>
</dbReference>
<evidence type="ECO:0000259" key="25">
    <source>
        <dbReference type="Pfam" id="PF11838"/>
    </source>
</evidence>
<keyword evidence="12 21" id="KW-0862">Zinc</keyword>
<comment type="caution">
    <text evidence="27">The sequence shown here is derived from an EMBL/GenBank/DDBJ whole genome shotgun (WGS) entry which is preliminary data.</text>
</comment>
<dbReference type="FunFam" id="1.25.50.20:FF:000001">
    <property type="entry name" value="Aminopeptidase"/>
    <property type="match status" value="1"/>
</dbReference>
<evidence type="ECO:0000256" key="10">
    <source>
        <dbReference type="ARBA" id="ARBA00022723"/>
    </source>
</evidence>
<dbReference type="InterPro" id="IPR027268">
    <property type="entry name" value="Peptidase_M4/M1_CTD_sf"/>
</dbReference>
<dbReference type="Gene3D" id="2.60.40.1910">
    <property type="match status" value="1"/>
</dbReference>
<gene>
    <name evidence="27" type="ORF">Fcan01_12975</name>
</gene>
<dbReference type="InterPro" id="IPR050344">
    <property type="entry name" value="Peptidase_M1_aminopeptidases"/>
</dbReference>
<dbReference type="GO" id="GO:0006508">
    <property type="term" value="P:proteolysis"/>
    <property type="evidence" value="ECO:0007669"/>
    <property type="project" value="UniProtKB-KW"/>
</dbReference>
<evidence type="ECO:0000256" key="21">
    <source>
        <dbReference type="PIRSR" id="PIRSR634016-3"/>
    </source>
</evidence>
<evidence type="ECO:0000256" key="2">
    <source>
        <dbReference type="ARBA" id="ARBA00004401"/>
    </source>
</evidence>
<keyword evidence="7" id="KW-1003">Cell membrane</keyword>
<dbReference type="GO" id="GO:0042277">
    <property type="term" value="F:peptide binding"/>
    <property type="evidence" value="ECO:0007669"/>
    <property type="project" value="TreeGrafter"/>
</dbReference>
<keyword evidence="18" id="KW-1015">Disulfide bond</keyword>
<dbReference type="Pfam" id="PF11838">
    <property type="entry name" value="ERAP1_C"/>
    <property type="match status" value="1"/>
</dbReference>
<feature type="binding site" evidence="21">
    <location>
        <position position="360"/>
    </location>
    <ligand>
        <name>Zn(2+)</name>
        <dbReference type="ChEBI" id="CHEBI:29105"/>
        <note>catalytic</note>
    </ligand>
</feature>
<dbReference type="CDD" id="cd09601">
    <property type="entry name" value="M1_APN-Q_like"/>
    <property type="match status" value="1"/>
</dbReference>
<proteinExistence type="inferred from homology"/>
<evidence type="ECO:0000259" key="26">
    <source>
        <dbReference type="Pfam" id="PF17900"/>
    </source>
</evidence>
<keyword evidence="19" id="KW-0325">Glycoprotein</keyword>
<keyword evidence="16 23" id="KW-0482">Metalloprotease</keyword>
<dbReference type="Pfam" id="PF01433">
    <property type="entry name" value="Peptidase_M1"/>
    <property type="match status" value="1"/>
</dbReference>
<evidence type="ECO:0000256" key="13">
    <source>
        <dbReference type="ARBA" id="ARBA00022837"/>
    </source>
</evidence>
<evidence type="ECO:0000256" key="1">
    <source>
        <dbReference type="ARBA" id="ARBA00001703"/>
    </source>
</evidence>
<dbReference type="PANTHER" id="PTHR11533:SF276">
    <property type="entry name" value="GLUTAMYL AMINOPEPTIDASE"/>
    <property type="match status" value="1"/>
</dbReference>
<dbReference type="FunFam" id="2.60.40.1730:FF:000001">
    <property type="entry name" value="Leucyl-cystinyl aminopeptidase"/>
    <property type="match status" value="1"/>
</dbReference>
<dbReference type="InterPro" id="IPR045357">
    <property type="entry name" value="Aminopeptidase_N-like_N"/>
</dbReference>
<comment type="subunit">
    <text evidence="5">Homodimer; disulfide-linked.</text>
</comment>
<evidence type="ECO:0000256" key="19">
    <source>
        <dbReference type="ARBA" id="ARBA00023180"/>
    </source>
</evidence>
<dbReference type="GO" id="GO:0005615">
    <property type="term" value="C:extracellular space"/>
    <property type="evidence" value="ECO:0007669"/>
    <property type="project" value="TreeGrafter"/>
</dbReference>
<evidence type="ECO:0000256" key="17">
    <source>
        <dbReference type="ARBA" id="ARBA00023136"/>
    </source>
</evidence>
<evidence type="ECO:0000256" key="6">
    <source>
        <dbReference type="ARBA" id="ARBA00022438"/>
    </source>
</evidence>
<dbReference type="FunFam" id="1.10.390.10:FF:000016">
    <property type="entry name" value="Glutamyl aminopeptidase"/>
    <property type="match status" value="1"/>
</dbReference>
<dbReference type="Proteomes" id="UP000198287">
    <property type="component" value="Unassembled WGS sequence"/>
</dbReference>
<evidence type="ECO:0000313" key="28">
    <source>
        <dbReference type="Proteomes" id="UP000198287"/>
    </source>
</evidence>
<dbReference type="GO" id="GO:0070006">
    <property type="term" value="F:metalloaminopeptidase activity"/>
    <property type="evidence" value="ECO:0007669"/>
    <property type="project" value="TreeGrafter"/>
</dbReference>
<dbReference type="EMBL" id="LNIX01000007">
    <property type="protein sequence ID" value="OXA52346.1"/>
    <property type="molecule type" value="Genomic_DNA"/>
</dbReference>
<dbReference type="Pfam" id="PF17900">
    <property type="entry name" value="Peptidase_M1_N"/>
    <property type="match status" value="1"/>
</dbReference>
<dbReference type="InterPro" id="IPR042097">
    <property type="entry name" value="Aminopeptidase_N-like_N_sf"/>
</dbReference>
<evidence type="ECO:0000256" key="3">
    <source>
        <dbReference type="ARBA" id="ARBA00004609"/>
    </source>
</evidence>
<keyword evidence="17 23" id="KW-0472">Membrane</keyword>
<keyword evidence="9 23" id="KW-0812">Transmembrane</keyword>
<dbReference type="Gene3D" id="2.60.40.1730">
    <property type="entry name" value="tricorn interacting facor f3 domain"/>
    <property type="match status" value="1"/>
</dbReference>
<dbReference type="SUPFAM" id="SSF55486">
    <property type="entry name" value="Metalloproteases ('zincins'), catalytic domain"/>
    <property type="match status" value="1"/>
</dbReference>
<evidence type="ECO:0000256" key="23">
    <source>
        <dbReference type="RuleBase" id="RU364040"/>
    </source>
</evidence>
<dbReference type="InterPro" id="IPR034016">
    <property type="entry name" value="M1_APN-typ"/>
</dbReference>
<feature type="domain" description="Peptidase M1 membrane alanine aminopeptidase" evidence="24">
    <location>
        <begin position="284"/>
        <end position="505"/>
    </location>
</feature>
<evidence type="ECO:0000256" key="9">
    <source>
        <dbReference type="ARBA" id="ARBA00022692"/>
    </source>
</evidence>
<dbReference type="PROSITE" id="PS51257">
    <property type="entry name" value="PROKAR_LIPOPROTEIN"/>
    <property type="match status" value="1"/>
</dbReference>
<evidence type="ECO:0000313" key="27">
    <source>
        <dbReference type="EMBL" id="OXA52346.1"/>
    </source>
</evidence>
<feature type="domain" description="ERAP1-like C-terminal" evidence="25">
    <location>
        <begin position="591"/>
        <end position="913"/>
    </location>
</feature>
<evidence type="ECO:0000256" key="7">
    <source>
        <dbReference type="ARBA" id="ARBA00022475"/>
    </source>
</evidence>
<evidence type="ECO:0000256" key="22">
    <source>
        <dbReference type="PIRSR" id="PIRSR634016-4"/>
    </source>
</evidence>
<evidence type="ECO:0000256" key="16">
    <source>
        <dbReference type="ARBA" id="ARBA00023049"/>
    </source>
</evidence>
<keyword evidence="28" id="KW-1185">Reference proteome</keyword>
<keyword evidence="10 21" id="KW-0479">Metal-binding</keyword>
<feature type="transmembrane region" description="Helical" evidence="23">
    <location>
        <begin position="9"/>
        <end position="30"/>
    </location>
</feature>